<dbReference type="GO" id="GO:0006351">
    <property type="term" value="P:DNA-templated transcription"/>
    <property type="evidence" value="ECO:0007669"/>
    <property type="project" value="InterPro"/>
</dbReference>
<dbReference type="Pfam" id="PF04563">
    <property type="entry name" value="RNA_pol_Rpb2_1"/>
    <property type="match status" value="1"/>
</dbReference>
<evidence type="ECO:0000256" key="3">
    <source>
        <dbReference type="ARBA" id="ARBA00022679"/>
    </source>
</evidence>
<feature type="non-terminal residue" evidence="7">
    <location>
        <position position="99"/>
    </location>
</feature>
<evidence type="ECO:0000256" key="2">
    <source>
        <dbReference type="ARBA" id="ARBA00022478"/>
    </source>
</evidence>
<reference evidence="7" key="1">
    <citation type="journal article" date="2019" name="Sci. Rep.">
        <title>Draft genome of Tanacetum cinerariifolium, the natural source of mosquito coil.</title>
        <authorList>
            <person name="Yamashiro T."/>
            <person name="Shiraishi A."/>
            <person name="Satake H."/>
            <person name="Nakayama K."/>
        </authorList>
    </citation>
    <scope>NUCLEOTIDE SEQUENCE</scope>
</reference>
<dbReference type="Gene3D" id="3.90.1100.10">
    <property type="match status" value="1"/>
</dbReference>
<keyword evidence="2" id="KW-0240">DNA-directed RNA polymerase</keyword>
<evidence type="ECO:0000256" key="5">
    <source>
        <dbReference type="ARBA" id="ARBA00023163"/>
    </source>
</evidence>
<dbReference type="AlphaFoldDB" id="A0A699JM88"/>
<name>A0A699JM88_TANCI</name>
<evidence type="ECO:0000259" key="6">
    <source>
        <dbReference type="Pfam" id="PF04563"/>
    </source>
</evidence>
<accession>A0A699JM88</accession>
<feature type="domain" description="RNA polymerase beta subunit protrusion" evidence="6">
    <location>
        <begin position="19"/>
        <end position="68"/>
    </location>
</feature>
<evidence type="ECO:0000313" key="7">
    <source>
        <dbReference type="EMBL" id="GFA45767.1"/>
    </source>
</evidence>
<dbReference type="InterPro" id="IPR007644">
    <property type="entry name" value="RNA_pol_bsu_protrusion"/>
</dbReference>
<comment type="caution">
    <text evidence="7">The sequence shown here is derived from an EMBL/GenBank/DDBJ whole genome shotgun (WGS) entry which is preliminary data.</text>
</comment>
<dbReference type="GO" id="GO:0003899">
    <property type="term" value="F:DNA-directed RNA polymerase activity"/>
    <property type="evidence" value="ECO:0007669"/>
    <property type="project" value="UniProtKB-EC"/>
</dbReference>
<organism evidence="7">
    <name type="scientific">Tanacetum cinerariifolium</name>
    <name type="common">Dalmatian daisy</name>
    <name type="synonym">Chrysanthemum cinerariifolium</name>
    <dbReference type="NCBI Taxonomy" id="118510"/>
    <lineage>
        <taxon>Eukaryota</taxon>
        <taxon>Viridiplantae</taxon>
        <taxon>Streptophyta</taxon>
        <taxon>Embryophyta</taxon>
        <taxon>Tracheophyta</taxon>
        <taxon>Spermatophyta</taxon>
        <taxon>Magnoliopsida</taxon>
        <taxon>eudicotyledons</taxon>
        <taxon>Gunneridae</taxon>
        <taxon>Pentapetalae</taxon>
        <taxon>asterids</taxon>
        <taxon>campanulids</taxon>
        <taxon>Asterales</taxon>
        <taxon>Asteraceae</taxon>
        <taxon>Asteroideae</taxon>
        <taxon>Anthemideae</taxon>
        <taxon>Anthemidinae</taxon>
        <taxon>Tanacetum</taxon>
    </lineage>
</organism>
<gene>
    <name evidence="7" type="ORF">Tci_617739</name>
</gene>
<sequence>MNTDTNINGLRLGINEVRGLVKEHLDSFNYFVTTGIKKIVAANSTITSQINPINVYLRYEDVRIGLPSESNVVIGRLPIMLRSCRCILYEEDEVELANL</sequence>
<keyword evidence="3" id="KW-0808">Transferase</keyword>
<keyword evidence="4" id="KW-0548">Nucleotidyltransferase</keyword>
<dbReference type="GO" id="GO:0003677">
    <property type="term" value="F:DNA binding"/>
    <property type="evidence" value="ECO:0007669"/>
    <property type="project" value="InterPro"/>
</dbReference>
<dbReference type="GO" id="GO:0000428">
    <property type="term" value="C:DNA-directed RNA polymerase complex"/>
    <property type="evidence" value="ECO:0007669"/>
    <property type="project" value="UniProtKB-KW"/>
</dbReference>
<keyword evidence="5" id="KW-0804">Transcription</keyword>
<proteinExistence type="predicted"/>
<evidence type="ECO:0000256" key="1">
    <source>
        <dbReference type="ARBA" id="ARBA00012418"/>
    </source>
</evidence>
<dbReference type="EMBL" id="BKCJ010427533">
    <property type="protein sequence ID" value="GFA45767.1"/>
    <property type="molecule type" value="Genomic_DNA"/>
</dbReference>
<dbReference type="EC" id="2.7.7.6" evidence="1"/>
<evidence type="ECO:0000256" key="4">
    <source>
        <dbReference type="ARBA" id="ARBA00022695"/>
    </source>
</evidence>
<protein>
    <recommendedName>
        <fullName evidence="1">DNA-directed RNA polymerase</fullName>
        <ecNumber evidence="1">2.7.7.6</ecNumber>
    </recommendedName>
</protein>
<dbReference type="SUPFAM" id="SSF64484">
    <property type="entry name" value="beta and beta-prime subunits of DNA dependent RNA-polymerase"/>
    <property type="match status" value="1"/>
</dbReference>